<proteinExistence type="predicted"/>
<sequence>MYSTSMMGPHVVAVGKDRISVAKSSSSGRSGTRVTYTGSPQSTYKPMTDAPPSLQIAVLINVAGAPTELPPSVLDAWEDNLIHDVPSSLGPRIPYPVQAEKSRSKNSLTPSLLELPCVSVDRGRSDLRSMLGEEVECAEGRMFANRISRAVRSALRANPFGGDSGFLRGGPSVTLHVESFGYA</sequence>
<dbReference type="AlphaFoldDB" id="A0A067PLE9"/>
<dbReference type="Proteomes" id="UP000027265">
    <property type="component" value="Unassembled WGS sequence"/>
</dbReference>
<protein>
    <submittedName>
        <fullName evidence="2">Uncharacterized protein</fullName>
    </submittedName>
</protein>
<evidence type="ECO:0000256" key="1">
    <source>
        <dbReference type="SAM" id="MobiDB-lite"/>
    </source>
</evidence>
<reference evidence="3" key="1">
    <citation type="journal article" date="2014" name="Proc. Natl. Acad. Sci. U.S.A.">
        <title>Extensive sampling of basidiomycete genomes demonstrates inadequacy of the white-rot/brown-rot paradigm for wood decay fungi.</title>
        <authorList>
            <person name="Riley R."/>
            <person name="Salamov A.A."/>
            <person name="Brown D.W."/>
            <person name="Nagy L.G."/>
            <person name="Floudas D."/>
            <person name="Held B.W."/>
            <person name="Levasseur A."/>
            <person name="Lombard V."/>
            <person name="Morin E."/>
            <person name="Otillar R."/>
            <person name="Lindquist E.A."/>
            <person name="Sun H."/>
            <person name="LaButti K.M."/>
            <person name="Schmutz J."/>
            <person name="Jabbour D."/>
            <person name="Luo H."/>
            <person name="Baker S.E."/>
            <person name="Pisabarro A.G."/>
            <person name="Walton J.D."/>
            <person name="Blanchette R.A."/>
            <person name="Henrissat B."/>
            <person name="Martin F."/>
            <person name="Cullen D."/>
            <person name="Hibbett D.S."/>
            <person name="Grigoriev I.V."/>
        </authorList>
    </citation>
    <scope>NUCLEOTIDE SEQUENCE [LARGE SCALE GENOMIC DNA]</scope>
    <source>
        <strain evidence="3">MUCL 33604</strain>
    </source>
</reference>
<dbReference type="STRING" id="933084.A0A067PLE9"/>
<dbReference type="EMBL" id="KL197750">
    <property type="protein sequence ID" value="KDQ51286.1"/>
    <property type="molecule type" value="Genomic_DNA"/>
</dbReference>
<keyword evidence="3" id="KW-1185">Reference proteome</keyword>
<evidence type="ECO:0000313" key="3">
    <source>
        <dbReference type="Proteomes" id="UP000027265"/>
    </source>
</evidence>
<gene>
    <name evidence="2" type="ORF">JAAARDRAFT_62677</name>
</gene>
<accession>A0A067PLE9</accession>
<dbReference type="InParanoid" id="A0A067PLE9"/>
<dbReference type="HOGENOM" id="CLU_1475386_0_0_1"/>
<name>A0A067PLE9_9AGAM</name>
<feature type="compositionally biased region" description="Low complexity" evidence="1">
    <location>
        <begin position="24"/>
        <end position="39"/>
    </location>
</feature>
<feature type="region of interest" description="Disordered" evidence="1">
    <location>
        <begin position="21"/>
        <end position="47"/>
    </location>
</feature>
<dbReference type="OrthoDB" id="4494341at2759"/>
<evidence type="ECO:0000313" key="2">
    <source>
        <dbReference type="EMBL" id="KDQ51286.1"/>
    </source>
</evidence>
<organism evidence="2 3">
    <name type="scientific">Jaapia argillacea MUCL 33604</name>
    <dbReference type="NCBI Taxonomy" id="933084"/>
    <lineage>
        <taxon>Eukaryota</taxon>
        <taxon>Fungi</taxon>
        <taxon>Dikarya</taxon>
        <taxon>Basidiomycota</taxon>
        <taxon>Agaricomycotina</taxon>
        <taxon>Agaricomycetes</taxon>
        <taxon>Agaricomycetidae</taxon>
        <taxon>Jaapiales</taxon>
        <taxon>Jaapiaceae</taxon>
        <taxon>Jaapia</taxon>
    </lineage>
</organism>